<comment type="catalytic activity">
    <reaction evidence="8">
        <text>Couples ATP hydrolysis with the unwinding of duplex DNA by translocating in the 3'-5' direction.</text>
        <dbReference type="EC" id="5.6.2.4"/>
    </reaction>
</comment>
<evidence type="ECO:0000256" key="1">
    <source>
        <dbReference type="ARBA" id="ARBA00010140"/>
    </source>
</evidence>
<feature type="compositionally biased region" description="Basic and acidic residues" evidence="11">
    <location>
        <begin position="1180"/>
        <end position="1189"/>
    </location>
</feature>
<reference evidence="14" key="1">
    <citation type="submission" date="2019-07" db="EMBL/GenBank/DDBJ databases">
        <authorList>
            <person name="Palmer J.M."/>
        </authorList>
    </citation>
    <scope>NUCLEOTIDE SEQUENCE</scope>
    <source>
        <strain evidence="14">PC9</strain>
    </source>
</reference>
<keyword evidence="2" id="KW-0547">Nucleotide-binding</keyword>
<dbReference type="PROSITE" id="PS51194">
    <property type="entry name" value="HELICASE_CTER"/>
    <property type="match status" value="1"/>
</dbReference>
<evidence type="ECO:0000313" key="15">
    <source>
        <dbReference type="Proteomes" id="UP000623687"/>
    </source>
</evidence>
<evidence type="ECO:0000313" key="14">
    <source>
        <dbReference type="EMBL" id="KAF7440230.1"/>
    </source>
</evidence>
<organism evidence="14 15">
    <name type="scientific">Pleurotus ostreatus</name>
    <name type="common">Oyster mushroom</name>
    <name type="synonym">White-rot fungus</name>
    <dbReference type="NCBI Taxonomy" id="5322"/>
    <lineage>
        <taxon>Eukaryota</taxon>
        <taxon>Fungi</taxon>
        <taxon>Dikarya</taxon>
        <taxon>Basidiomycota</taxon>
        <taxon>Agaricomycotina</taxon>
        <taxon>Agaricomycetes</taxon>
        <taxon>Agaricomycetidae</taxon>
        <taxon>Agaricales</taxon>
        <taxon>Pleurotineae</taxon>
        <taxon>Pleurotaceae</taxon>
        <taxon>Pleurotus</taxon>
    </lineage>
</organism>
<evidence type="ECO:0000256" key="11">
    <source>
        <dbReference type="SAM" id="MobiDB-lite"/>
    </source>
</evidence>
<dbReference type="Pfam" id="PF00271">
    <property type="entry name" value="Helicase_C"/>
    <property type="match status" value="1"/>
</dbReference>
<dbReference type="GO" id="GO:0043138">
    <property type="term" value="F:3'-5' DNA helicase activity"/>
    <property type="evidence" value="ECO:0007669"/>
    <property type="project" value="UniProtKB-EC"/>
</dbReference>
<evidence type="ECO:0000256" key="6">
    <source>
        <dbReference type="ARBA" id="ARBA00023235"/>
    </source>
</evidence>
<dbReference type="InterPro" id="IPR027417">
    <property type="entry name" value="P-loop_NTPase"/>
</dbReference>
<keyword evidence="3" id="KW-0378">Hydrolase</keyword>
<comment type="similarity">
    <text evidence="1">Belongs to the helicase family. SKI2 subfamily.</text>
</comment>
<evidence type="ECO:0000256" key="8">
    <source>
        <dbReference type="ARBA" id="ARBA00034617"/>
    </source>
</evidence>
<feature type="domain" description="Helicase ATP-binding" evidence="12">
    <location>
        <begin position="187"/>
        <end position="366"/>
    </location>
</feature>
<dbReference type="OrthoDB" id="5575at2759"/>
<feature type="compositionally biased region" description="Acidic residues" evidence="11">
    <location>
        <begin position="1323"/>
        <end position="1336"/>
    </location>
</feature>
<dbReference type="GO" id="GO:0005524">
    <property type="term" value="F:ATP binding"/>
    <property type="evidence" value="ECO:0007669"/>
    <property type="project" value="UniProtKB-KW"/>
</dbReference>
<protein>
    <recommendedName>
        <fullName evidence="9">DNA 3'-5' helicase</fullName>
        <ecNumber evidence="9">5.6.2.4</ecNumber>
    </recommendedName>
</protein>
<dbReference type="VEuPathDB" id="FungiDB:PC9H_000574"/>
<keyword evidence="6" id="KW-0413">Isomerase</keyword>
<dbReference type="EMBL" id="JACETU010000001">
    <property type="protein sequence ID" value="KAF7440230.1"/>
    <property type="molecule type" value="Genomic_DNA"/>
</dbReference>
<feature type="compositionally biased region" description="Basic and acidic residues" evidence="11">
    <location>
        <begin position="1151"/>
        <end position="1168"/>
    </location>
</feature>
<evidence type="ECO:0000256" key="3">
    <source>
        <dbReference type="ARBA" id="ARBA00022801"/>
    </source>
</evidence>
<dbReference type="SUPFAM" id="SSF52540">
    <property type="entry name" value="P-loop containing nucleoside triphosphate hydrolases"/>
    <property type="match status" value="1"/>
</dbReference>
<dbReference type="InterPro" id="IPR011545">
    <property type="entry name" value="DEAD/DEAH_box_helicase_dom"/>
</dbReference>
<dbReference type="GeneID" id="59370415"/>
<keyword evidence="4" id="KW-0347">Helicase</keyword>
<name>A0A8H7A1B9_PLEOS</name>
<dbReference type="InterPro" id="IPR057842">
    <property type="entry name" value="WH_MER3"/>
</dbReference>
<accession>A0A8H7A1B9</accession>
<comment type="catalytic activity">
    <reaction evidence="10">
        <text>ATP + H2O = ADP + phosphate + H(+)</text>
        <dbReference type="Rhea" id="RHEA:13065"/>
        <dbReference type="ChEBI" id="CHEBI:15377"/>
        <dbReference type="ChEBI" id="CHEBI:15378"/>
        <dbReference type="ChEBI" id="CHEBI:30616"/>
        <dbReference type="ChEBI" id="CHEBI:43474"/>
        <dbReference type="ChEBI" id="CHEBI:456216"/>
        <dbReference type="EC" id="5.6.2.4"/>
    </reaction>
</comment>
<feature type="compositionally biased region" description="Polar residues" evidence="11">
    <location>
        <begin position="95"/>
        <end position="112"/>
    </location>
</feature>
<evidence type="ECO:0000256" key="2">
    <source>
        <dbReference type="ARBA" id="ARBA00022741"/>
    </source>
</evidence>
<dbReference type="Pfam" id="PF02889">
    <property type="entry name" value="Sec63"/>
    <property type="match status" value="1"/>
</dbReference>
<feature type="region of interest" description="Disordered" evidence="11">
    <location>
        <begin position="1270"/>
        <end position="1347"/>
    </location>
</feature>
<dbReference type="Pfam" id="PF00270">
    <property type="entry name" value="DEAD"/>
    <property type="match status" value="1"/>
</dbReference>
<dbReference type="InterPro" id="IPR001650">
    <property type="entry name" value="Helicase_C-like"/>
</dbReference>
<dbReference type="InterPro" id="IPR036388">
    <property type="entry name" value="WH-like_DNA-bd_sf"/>
</dbReference>
<dbReference type="InterPro" id="IPR004179">
    <property type="entry name" value="Sec63-dom"/>
</dbReference>
<feature type="compositionally biased region" description="Pro residues" evidence="11">
    <location>
        <begin position="1064"/>
        <end position="1077"/>
    </location>
</feature>
<dbReference type="GO" id="GO:0051321">
    <property type="term" value="P:meiotic cell cycle"/>
    <property type="evidence" value="ECO:0007669"/>
    <property type="project" value="UniProtKB-KW"/>
</dbReference>
<keyword evidence="7" id="KW-0469">Meiosis</keyword>
<dbReference type="FunFam" id="1.10.10.10:FF:000012">
    <property type="entry name" value="U5 small nuclear ribonucleoprotein helicase"/>
    <property type="match status" value="1"/>
</dbReference>
<evidence type="ECO:0000259" key="13">
    <source>
        <dbReference type="PROSITE" id="PS51194"/>
    </source>
</evidence>
<feature type="region of interest" description="Disordered" evidence="11">
    <location>
        <begin position="1369"/>
        <end position="1409"/>
    </location>
</feature>
<dbReference type="SMART" id="SM00487">
    <property type="entry name" value="DEXDc"/>
    <property type="match status" value="1"/>
</dbReference>
<feature type="compositionally biased region" description="Basic and acidic residues" evidence="11">
    <location>
        <begin position="1206"/>
        <end position="1215"/>
    </location>
</feature>
<dbReference type="CDD" id="cd18795">
    <property type="entry name" value="SF2_C_Ski2"/>
    <property type="match status" value="1"/>
</dbReference>
<evidence type="ECO:0000256" key="9">
    <source>
        <dbReference type="ARBA" id="ARBA00034808"/>
    </source>
</evidence>
<dbReference type="Gene3D" id="1.10.3380.10">
    <property type="entry name" value="Sec63 N-terminal domain-like domain"/>
    <property type="match status" value="1"/>
</dbReference>
<evidence type="ECO:0000256" key="7">
    <source>
        <dbReference type="ARBA" id="ARBA00023254"/>
    </source>
</evidence>
<sequence>MYPTQYDDPESPISNYLPFGGVNSSQLEIGGAEYYDDSEIYTSSPTPQERCRPGNAQRSSQYGYSDPGRQIVPSIYDEESSFDYPEHLPPANYGSAHNSAVQPMQPPASYSSAHGARNVTAEYTQYDEDRYPGSSSSYPRGNFDQEPDYPPPQGNSTRLIPVSTLPDMYRSLFKFGVFNAVQSSCFDHVVNENDNIVLSAPTGSGKTVIFELAIIRMLTKARETNPLAKCVYMSPTKALCSERFRDWSTKFDPLGIKCCELTGDTVQFGKGVWGDAKNAAIMYVLPEKWDSLTRNWKGHGQTLSTIQLFLVDEVHILNEPRGSTLEVVVSRMKRNGTEVRFLLVSATVPNIRDIASWIGNSRRDGPSLCFEFGEEFRPCKLTRHIYGIQRGQSQNEFSFNKILDFRLFSLIQKHAVDKPILVFCSTRSGVLATGQQLYKEYTDTEIKKQSVPWRQSITLSMTNGWQARHGSTLMNIIFTLCNLELASIGIGVHHAGLNLDDRRAIEDLYLKKTLRLVVATSTLAVGVNLPAHMVVIKGVKTFQNSVTVEYSDLDIMQMLGRAGRPQFDKDGIAIIMCETELEEKYRNLVQGKTILESGLHANLSEHLNSEVALGTITDLPSAKTWLRGSFLFQRIQQNPKFYALGKEDNQTWEERVDEMVMQSINKLQETQLIDYHATEGRAGGLASTEFGDIMSKFYIRQTTASLPNKTTLREILEALSAAEEFSDVKLRASEKTPLNKLRTHNDIRFSIKRLDKPADKVFLLLQAILGGISLNSPEYKSADSQPNLEALGIFRHISRIARVEVAIVKKLGSQVKCGLEVLRCLTAKAWEDRPVVLRQIEQIGEKSLKVLAEHGVASIDSLRVQDTLRIETLLNRRPPFGLDLMNSLKSFPQYFIKLKETGTSTSTNTKKVSMVIECGLNAEWVKPKTGRHKTNGASMTSILTVTSDMVFIDYRRIPTSLLNESKTFDVTAQLDKPSQSIVVYIASESLAGVGVIESYKPNIPVQEFPTVNTRPLTAVEQDLVGLDDDPDFWNMAIDDDEKEDLKPAVVKDLTRDRTSGQQPNPSPSKAPDTPPKKMPNGKYQCNHTCKDKSKCRHLCCREGMEEPPNLKKRKAPEQSPKKPPSSTSKKSSGVSAFSKVVSSARKVAPPKPKDEPRNRVLDDLDSLHKRTNVASNLGLQKDKRIKLTDRPSSPVPIKPKLAPPKLDIEFTDIKQDNNGYVDPEAELMDEDDLPETHEILKSIRPTQDASSDYSNEDMDALIMALSPAKVNRYSRASQPATQDTPPRKRPRLSPNIASPLVRRKGPSRERYISKSKSLFLDTSQDEDEDEDEDEDTCYNQDTLDDSLKYGYVQDDDLTLDWTSVDILPSPLDTSAGSDAELDPPLDILRKTNHSPSVQPYGRPNQRVEQDPYYASEIPEDTDDLAELAEWLHSGAVDIVDAPN</sequence>
<evidence type="ECO:0000259" key="12">
    <source>
        <dbReference type="PROSITE" id="PS51192"/>
    </source>
</evidence>
<dbReference type="EC" id="5.6.2.4" evidence="9"/>
<keyword evidence="5" id="KW-0067">ATP-binding</keyword>
<dbReference type="RefSeq" id="XP_036636074.1">
    <property type="nucleotide sequence ID" value="XM_036770229.1"/>
</dbReference>
<dbReference type="Gene3D" id="1.10.10.10">
    <property type="entry name" value="Winged helix-like DNA-binding domain superfamily/Winged helix DNA-binding domain"/>
    <property type="match status" value="1"/>
</dbReference>
<evidence type="ECO:0000256" key="4">
    <source>
        <dbReference type="ARBA" id="ARBA00022806"/>
    </source>
</evidence>
<feature type="compositionally biased region" description="Polar residues" evidence="11">
    <location>
        <begin position="1274"/>
        <end position="1284"/>
    </location>
</feature>
<dbReference type="InterPro" id="IPR014001">
    <property type="entry name" value="Helicase_ATP-bd"/>
</dbReference>
<feature type="region of interest" description="Disordered" evidence="11">
    <location>
        <begin position="38"/>
        <end position="157"/>
    </location>
</feature>
<dbReference type="GO" id="GO:0016787">
    <property type="term" value="F:hydrolase activity"/>
    <property type="evidence" value="ECO:0007669"/>
    <property type="project" value="UniProtKB-KW"/>
</dbReference>
<dbReference type="GO" id="GO:0003676">
    <property type="term" value="F:nucleic acid binding"/>
    <property type="evidence" value="ECO:0007669"/>
    <property type="project" value="InterPro"/>
</dbReference>
<dbReference type="PANTHER" id="PTHR47835">
    <property type="entry name" value="HFM1, ATP DEPENDENT DNA HELICASE HOMOLOG"/>
    <property type="match status" value="1"/>
</dbReference>
<keyword evidence="15" id="KW-1185">Reference proteome</keyword>
<evidence type="ECO:0000256" key="5">
    <source>
        <dbReference type="ARBA" id="ARBA00022840"/>
    </source>
</evidence>
<feature type="region of interest" description="Disordered" evidence="11">
    <location>
        <begin position="1106"/>
        <end position="1220"/>
    </location>
</feature>
<proteinExistence type="inferred from homology"/>
<dbReference type="Gene3D" id="3.40.50.300">
    <property type="entry name" value="P-loop containing nucleotide triphosphate hydrolases"/>
    <property type="match status" value="2"/>
</dbReference>
<dbReference type="PROSITE" id="PS51192">
    <property type="entry name" value="HELICASE_ATP_BIND_1"/>
    <property type="match status" value="1"/>
</dbReference>
<comment type="caution">
    <text evidence="14">The sequence shown here is derived from an EMBL/GenBank/DDBJ whole genome shotgun (WGS) entry which is preliminary data.</text>
</comment>
<dbReference type="Pfam" id="PF23445">
    <property type="entry name" value="WHD_SNRNP200"/>
    <property type="match status" value="1"/>
</dbReference>
<dbReference type="InterPro" id="IPR052247">
    <property type="entry name" value="Meiotic_Crossover_Helicase"/>
</dbReference>
<dbReference type="SUPFAM" id="SSF158702">
    <property type="entry name" value="Sec63 N-terminal domain-like"/>
    <property type="match status" value="1"/>
</dbReference>
<dbReference type="Proteomes" id="UP000623687">
    <property type="component" value="Unassembled WGS sequence"/>
</dbReference>
<dbReference type="PANTHER" id="PTHR47835:SF3">
    <property type="entry name" value="HELICASE FOR MEIOSIS 1"/>
    <property type="match status" value="1"/>
</dbReference>
<feature type="compositionally biased region" description="Low complexity" evidence="11">
    <location>
        <begin position="1124"/>
        <end position="1147"/>
    </location>
</feature>
<feature type="region of interest" description="Disordered" evidence="11">
    <location>
        <begin position="1054"/>
        <end position="1079"/>
    </location>
</feature>
<gene>
    <name evidence="14" type="primary">MER3</name>
    <name evidence="14" type="ORF">PC9H_000574</name>
</gene>
<dbReference type="SMART" id="SM00973">
    <property type="entry name" value="Sec63"/>
    <property type="match status" value="1"/>
</dbReference>
<evidence type="ECO:0000256" key="10">
    <source>
        <dbReference type="ARBA" id="ARBA00048988"/>
    </source>
</evidence>
<feature type="domain" description="Helicase C-terminal" evidence="13">
    <location>
        <begin position="409"/>
        <end position="611"/>
    </location>
</feature>
<dbReference type="SMART" id="SM00490">
    <property type="entry name" value="HELICc"/>
    <property type="match status" value="1"/>
</dbReference>